<name>A0ACB1AB20_MELEN</name>
<gene>
    <name evidence="1" type="ORF">MENTE1834_LOCUS35158</name>
</gene>
<organism evidence="1 2">
    <name type="scientific">Meloidogyne enterolobii</name>
    <name type="common">Root-knot nematode worm</name>
    <name type="synonym">Meloidogyne mayaguensis</name>
    <dbReference type="NCBI Taxonomy" id="390850"/>
    <lineage>
        <taxon>Eukaryota</taxon>
        <taxon>Metazoa</taxon>
        <taxon>Ecdysozoa</taxon>
        <taxon>Nematoda</taxon>
        <taxon>Chromadorea</taxon>
        <taxon>Rhabditida</taxon>
        <taxon>Tylenchina</taxon>
        <taxon>Tylenchomorpha</taxon>
        <taxon>Tylenchoidea</taxon>
        <taxon>Meloidogynidae</taxon>
        <taxon>Meloidogyninae</taxon>
        <taxon>Meloidogyne</taxon>
    </lineage>
</organism>
<proteinExistence type="predicted"/>
<protein>
    <submittedName>
        <fullName evidence="1">Uncharacterized protein</fullName>
    </submittedName>
</protein>
<reference evidence="1" key="1">
    <citation type="submission" date="2023-11" db="EMBL/GenBank/DDBJ databases">
        <authorList>
            <person name="Poullet M."/>
        </authorList>
    </citation>
    <scope>NUCLEOTIDE SEQUENCE</scope>
    <source>
        <strain evidence="1">E1834</strain>
    </source>
</reference>
<sequence length="146" mass="17738">MNRVYFFITKFQAILNRQAYFRRRMAGCRFGQNMGSYVSWLYVFIKALYLLNVTGQFFILNSFIGSTYRWWGIDVLNALLAGENWQDSPIFPRLTLCDVPIRRLGDTPRYTLQCHLRINTYNEKIYLFIWWAFLKFNHFKRYNRLN</sequence>
<accession>A0ACB1AB20</accession>
<evidence type="ECO:0000313" key="1">
    <source>
        <dbReference type="EMBL" id="CAK5087556.1"/>
    </source>
</evidence>
<keyword evidence="2" id="KW-1185">Reference proteome</keyword>
<dbReference type="EMBL" id="CAVMJV010000066">
    <property type="protein sequence ID" value="CAK5087556.1"/>
    <property type="molecule type" value="Genomic_DNA"/>
</dbReference>
<comment type="caution">
    <text evidence="1">The sequence shown here is derived from an EMBL/GenBank/DDBJ whole genome shotgun (WGS) entry which is preliminary data.</text>
</comment>
<evidence type="ECO:0000313" key="2">
    <source>
        <dbReference type="Proteomes" id="UP001497535"/>
    </source>
</evidence>
<dbReference type="Proteomes" id="UP001497535">
    <property type="component" value="Unassembled WGS sequence"/>
</dbReference>